<dbReference type="InterPro" id="IPR003439">
    <property type="entry name" value="ABC_transporter-like_ATP-bd"/>
</dbReference>
<dbReference type="Gene3D" id="2.60.120.260">
    <property type="entry name" value="Galactose-binding domain-like"/>
    <property type="match status" value="1"/>
</dbReference>
<dbReference type="SUPFAM" id="SSF53474">
    <property type="entry name" value="alpha/beta-Hydrolases"/>
    <property type="match status" value="1"/>
</dbReference>
<comment type="similarity">
    <text evidence="1">Belongs to the ABC transporter superfamily.</text>
</comment>
<evidence type="ECO:0000313" key="8">
    <source>
        <dbReference type="EMBL" id="CAB4738476.1"/>
    </source>
</evidence>
<dbReference type="InterPro" id="IPR017871">
    <property type="entry name" value="ABC_transporter-like_CS"/>
</dbReference>
<dbReference type="Pfam" id="PF08530">
    <property type="entry name" value="PepX_C"/>
    <property type="match status" value="1"/>
</dbReference>
<sequence length="860" mass="89419">MATRSRRRVRTAILVVVAFGVLFIAVASVLAFRLSDTTIAPESLILDGARTSATDPTPVKLDVDLYLPPPRDTDAASGAKNAAPAILLAHGFGGDKTSVSAEAESLAEAGFVVLAYSARGFGLSTGLISMNAPQFEVADASRLIDYLSTRPEVIADAPGDPRIGIAGGSYGGALALLSAGYDPRVDSIAADITWNSLEESLFGQSLISDEATGDGMQGAFKSLWSGLFFSAGQSAPGTPVTECGRFAPAWCEAYTRAAVSGTIDAAGAELMRASSPVSITHQITAPTLLGAGQADSLFPISQANANATQILDSHPSTPVKVVWHAGGHDGGLASPDAVSMQLRELTRDWFTAHLADGAPVSDSFLYSVTAGSALSDRAAGTFDVLTSPSYLGLGGTSKTSVAITGPTQQILAPAGGIPSSISSVPGLGGIASLLGQVSGSADRGVGQQTATFVSDALESQLSIVGATRARIEISSDRPINGATVFAALRIVDDQGRSRLPAGLVAPVRLDLLGTDPIFLDLELPAIVTEVPPGSRIALTLTTTDQAYRLPAGPAVYSVSLADDFVIVPSVAGTPTSSSWPLWAWPLLGVAFLFIVALALLLTRPRRQLPGGEPLGYSPHPVVVTGLVKEYPGGVRAVDGVDFTVPTGIVLGLLGPNGAGKSTTMRMMMGLISPTAGDVRIFGELIRPGSPVLSRIGCFIEGPGVLPHLTGRQNLDLFWRASGRLGDSRINEVLEIAGLGSAIDRRVRTYSQGMRQRVGIAQAMLGMPELLLLDEPTNGLDPPQIKEMREVMQAYTQGGRTVIVSSHLLSEVEQTCSHVVVMGAGKVIAQGSVEALLREHHGRRLEDVFLDLVGEGHEVAS</sequence>
<keyword evidence="2" id="KW-0813">Transport</keyword>
<dbReference type="InterPro" id="IPR029058">
    <property type="entry name" value="AB_hydrolase_fold"/>
</dbReference>
<keyword evidence="6" id="KW-0472">Membrane</keyword>
<reference evidence="8" key="1">
    <citation type="submission" date="2020-05" db="EMBL/GenBank/DDBJ databases">
        <authorList>
            <person name="Chiriac C."/>
            <person name="Salcher M."/>
            <person name="Ghai R."/>
            <person name="Kavagutti S V."/>
        </authorList>
    </citation>
    <scope>NUCLEOTIDE SEQUENCE</scope>
</reference>
<dbReference type="GO" id="GO:0005524">
    <property type="term" value="F:ATP binding"/>
    <property type="evidence" value="ECO:0007669"/>
    <property type="project" value="UniProtKB-KW"/>
</dbReference>
<dbReference type="AlphaFoldDB" id="A0A6J6SU44"/>
<dbReference type="InterPro" id="IPR003593">
    <property type="entry name" value="AAA+_ATPase"/>
</dbReference>
<dbReference type="InterPro" id="IPR013736">
    <property type="entry name" value="Xaa-Pro_dipept_C"/>
</dbReference>
<dbReference type="Pfam" id="PF02129">
    <property type="entry name" value="Peptidase_S15"/>
    <property type="match status" value="1"/>
</dbReference>
<keyword evidence="3" id="KW-0547">Nucleotide-binding</keyword>
<dbReference type="Gene3D" id="3.40.50.1820">
    <property type="entry name" value="alpha/beta hydrolase"/>
    <property type="match status" value="1"/>
</dbReference>
<dbReference type="GO" id="GO:0016887">
    <property type="term" value="F:ATP hydrolysis activity"/>
    <property type="evidence" value="ECO:0007669"/>
    <property type="project" value="InterPro"/>
</dbReference>
<accession>A0A6J6SU44</accession>
<gene>
    <name evidence="8" type="ORF">UFOPK2809_00190</name>
</gene>
<name>A0A6J6SU44_9ZZZZ</name>
<evidence type="ECO:0000259" key="7">
    <source>
        <dbReference type="PROSITE" id="PS50893"/>
    </source>
</evidence>
<dbReference type="Gene3D" id="3.40.50.300">
    <property type="entry name" value="P-loop containing nucleotide triphosphate hydrolases"/>
    <property type="match status" value="1"/>
</dbReference>
<dbReference type="EMBL" id="CAEZZA010000014">
    <property type="protein sequence ID" value="CAB4738476.1"/>
    <property type="molecule type" value="Genomic_DNA"/>
</dbReference>
<evidence type="ECO:0000256" key="3">
    <source>
        <dbReference type="ARBA" id="ARBA00022741"/>
    </source>
</evidence>
<dbReference type="InterPro" id="IPR008979">
    <property type="entry name" value="Galactose-bd-like_sf"/>
</dbReference>
<keyword evidence="5" id="KW-0067">ATP-binding</keyword>
<evidence type="ECO:0000256" key="1">
    <source>
        <dbReference type="ARBA" id="ARBA00005417"/>
    </source>
</evidence>
<dbReference type="PROSITE" id="PS50893">
    <property type="entry name" value="ABC_TRANSPORTER_2"/>
    <property type="match status" value="1"/>
</dbReference>
<dbReference type="GO" id="GO:0008239">
    <property type="term" value="F:dipeptidyl-peptidase activity"/>
    <property type="evidence" value="ECO:0007669"/>
    <property type="project" value="InterPro"/>
</dbReference>
<feature type="domain" description="ABC transporter" evidence="7">
    <location>
        <begin position="621"/>
        <end position="848"/>
    </location>
</feature>
<evidence type="ECO:0000256" key="5">
    <source>
        <dbReference type="ARBA" id="ARBA00022840"/>
    </source>
</evidence>
<dbReference type="InterPro" id="IPR027417">
    <property type="entry name" value="P-loop_NTPase"/>
</dbReference>
<dbReference type="PROSITE" id="PS00211">
    <property type="entry name" value="ABC_TRANSPORTER_1"/>
    <property type="match status" value="1"/>
</dbReference>
<protein>
    <submittedName>
        <fullName evidence="8">Unannotated protein</fullName>
    </submittedName>
</protein>
<keyword evidence="6" id="KW-0812">Transmembrane</keyword>
<evidence type="ECO:0000256" key="6">
    <source>
        <dbReference type="SAM" id="Phobius"/>
    </source>
</evidence>
<dbReference type="SUPFAM" id="SSF49785">
    <property type="entry name" value="Galactose-binding domain-like"/>
    <property type="match status" value="1"/>
</dbReference>
<dbReference type="PANTHER" id="PTHR43335:SF4">
    <property type="entry name" value="ABC TRANSPORTER, ATP-BINDING PROTEIN"/>
    <property type="match status" value="1"/>
</dbReference>
<organism evidence="8">
    <name type="scientific">freshwater metagenome</name>
    <dbReference type="NCBI Taxonomy" id="449393"/>
    <lineage>
        <taxon>unclassified sequences</taxon>
        <taxon>metagenomes</taxon>
        <taxon>ecological metagenomes</taxon>
    </lineage>
</organism>
<keyword evidence="6" id="KW-1133">Transmembrane helix</keyword>
<feature type="transmembrane region" description="Helical" evidence="6">
    <location>
        <begin position="581"/>
        <end position="601"/>
    </location>
</feature>
<dbReference type="Pfam" id="PF00005">
    <property type="entry name" value="ABC_tran"/>
    <property type="match status" value="1"/>
</dbReference>
<dbReference type="PANTHER" id="PTHR43335">
    <property type="entry name" value="ABC TRANSPORTER, ATP-BINDING PROTEIN"/>
    <property type="match status" value="1"/>
</dbReference>
<dbReference type="SMART" id="SM00382">
    <property type="entry name" value="AAA"/>
    <property type="match status" value="1"/>
</dbReference>
<evidence type="ECO:0000256" key="2">
    <source>
        <dbReference type="ARBA" id="ARBA00022448"/>
    </source>
</evidence>
<proteinExistence type="inferred from homology"/>
<dbReference type="SMART" id="SM00939">
    <property type="entry name" value="PepX_C"/>
    <property type="match status" value="1"/>
</dbReference>
<dbReference type="InterPro" id="IPR000383">
    <property type="entry name" value="Xaa-Pro-like_dom"/>
</dbReference>
<dbReference type="SUPFAM" id="SSF52540">
    <property type="entry name" value="P-loop containing nucleoside triphosphate hydrolases"/>
    <property type="match status" value="1"/>
</dbReference>
<evidence type="ECO:0000256" key="4">
    <source>
        <dbReference type="ARBA" id="ARBA00022801"/>
    </source>
</evidence>
<keyword evidence="4" id="KW-0378">Hydrolase</keyword>